<dbReference type="RefSeq" id="WP_244289414.1">
    <property type="nucleotide sequence ID" value="NZ_CADIKG010000001.1"/>
</dbReference>
<evidence type="ECO:0000313" key="1">
    <source>
        <dbReference type="EMBL" id="CAB3745807.1"/>
    </source>
</evidence>
<evidence type="ECO:0000313" key="2">
    <source>
        <dbReference type="Proteomes" id="UP000494135"/>
    </source>
</evidence>
<dbReference type="Proteomes" id="UP000494135">
    <property type="component" value="Unassembled WGS sequence"/>
</dbReference>
<dbReference type="EMBL" id="CADIKG010000001">
    <property type="protein sequence ID" value="CAB3745807.1"/>
    <property type="molecule type" value="Genomic_DNA"/>
</dbReference>
<gene>
    <name evidence="1" type="ORF">LMG29660_00032</name>
</gene>
<proteinExistence type="predicted"/>
<organism evidence="1 2">
    <name type="scientific">Burkholderia puraquae</name>
    <dbReference type="NCBI Taxonomy" id="1904757"/>
    <lineage>
        <taxon>Bacteria</taxon>
        <taxon>Pseudomonadati</taxon>
        <taxon>Pseudomonadota</taxon>
        <taxon>Betaproteobacteria</taxon>
        <taxon>Burkholderiales</taxon>
        <taxon>Burkholderiaceae</taxon>
        <taxon>Burkholderia</taxon>
        <taxon>Burkholderia cepacia complex</taxon>
    </lineage>
</organism>
<accession>A0A6J5CXB8</accession>
<sequence>MNTGTHSHRAEHCARIRTALLNLHRTLVELERREYEKVYGHQSAGDFLQVMAFDDSMKWLEPLSRLIVMLDEALDQEGELELTPTVVVARARELLKLDRASADAFATRYLHHFDNSAYLAVDHTALLRLIGSVA</sequence>
<dbReference type="AlphaFoldDB" id="A0A6J5CXB8"/>
<reference evidence="1 2" key="1">
    <citation type="submission" date="2020-04" db="EMBL/GenBank/DDBJ databases">
        <authorList>
            <person name="De Canck E."/>
        </authorList>
    </citation>
    <scope>NUCLEOTIDE SEQUENCE [LARGE SCALE GENOMIC DNA]</scope>
    <source>
        <strain evidence="1 2">LMG 29660</strain>
    </source>
</reference>
<protein>
    <submittedName>
        <fullName evidence="1">Uncharacterized protein</fullName>
    </submittedName>
</protein>
<name>A0A6J5CXB8_9BURK</name>